<organism evidence="7 8">
    <name type="scientific">Corynebacterium maris DSM 45190</name>
    <dbReference type="NCBI Taxonomy" id="1224163"/>
    <lineage>
        <taxon>Bacteria</taxon>
        <taxon>Bacillati</taxon>
        <taxon>Actinomycetota</taxon>
        <taxon>Actinomycetes</taxon>
        <taxon>Mycobacteriales</taxon>
        <taxon>Corynebacteriaceae</taxon>
        <taxon>Corynebacterium</taxon>
    </lineage>
</organism>
<dbReference type="Proteomes" id="UP000015388">
    <property type="component" value="Chromosome"/>
</dbReference>
<dbReference type="RefSeq" id="WP_020935102.1">
    <property type="nucleotide sequence ID" value="NC_021915.1"/>
</dbReference>
<keyword evidence="2" id="KW-0813">Transport</keyword>
<dbReference type="AlphaFoldDB" id="S5SVD2"/>
<dbReference type="InterPro" id="IPR027417">
    <property type="entry name" value="P-loop_NTPase"/>
</dbReference>
<dbReference type="STRING" id="1224163.B841_08480"/>
<name>S5SVD2_9CORY</name>
<gene>
    <name evidence="7" type="ORF">B841_08480</name>
</gene>
<dbReference type="GO" id="GO:0015418">
    <property type="term" value="F:ABC-type quaternary ammonium compound transporting activity"/>
    <property type="evidence" value="ECO:0007669"/>
    <property type="project" value="UniProtKB-EC"/>
</dbReference>
<accession>S5SVD2</accession>
<evidence type="ECO:0000313" key="8">
    <source>
        <dbReference type="Proteomes" id="UP000015388"/>
    </source>
</evidence>
<dbReference type="EC" id="7.6.2.9" evidence="5"/>
<dbReference type="InterPro" id="IPR003593">
    <property type="entry name" value="AAA+_ATPase"/>
</dbReference>
<dbReference type="GO" id="GO:0016887">
    <property type="term" value="F:ATP hydrolysis activity"/>
    <property type="evidence" value="ECO:0007669"/>
    <property type="project" value="InterPro"/>
</dbReference>
<keyword evidence="8" id="KW-1185">Reference proteome</keyword>
<dbReference type="PANTHER" id="PTHR43117:SF4">
    <property type="entry name" value="OSMOPROTECTANT IMPORT ATP-BINDING PROTEIN OSMV"/>
    <property type="match status" value="1"/>
</dbReference>
<dbReference type="eggNOG" id="COG1125">
    <property type="taxonomic scope" value="Bacteria"/>
</dbReference>
<dbReference type="PROSITE" id="PS00211">
    <property type="entry name" value="ABC_TRANSPORTER_1"/>
    <property type="match status" value="1"/>
</dbReference>
<dbReference type="OrthoDB" id="9802264at2"/>
<dbReference type="Pfam" id="PF00005">
    <property type="entry name" value="ABC_tran"/>
    <property type="match status" value="1"/>
</dbReference>
<proteinExistence type="inferred from homology"/>
<evidence type="ECO:0000313" key="7">
    <source>
        <dbReference type="EMBL" id="AGS35169.1"/>
    </source>
</evidence>
<evidence type="ECO:0000256" key="4">
    <source>
        <dbReference type="ARBA" id="ARBA00022840"/>
    </source>
</evidence>
<evidence type="ECO:0000256" key="1">
    <source>
        <dbReference type="ARBA" id="ARBA00005417"/>
    </source>
</evidence>
<sequence>MITFDGVTKDYPGSAGPAVEDFDHTFSEGTITALVGSSGCGKTTLLRMINRMVDPTAGRVLIDGEDVAELDPVQVRRRIGYVIQGSGLLPHRTVEQNVLTVPSLRREPPARDVGELLELVGLPESLRRRYPAELSGGQAQRVGVARALAHDPKILLMDEPFGAVDPVVRRELQAGLRSLQDTMNKTILLVTHDMDEAVSLADEIVLLADGARIAQAGPPAELLRNPASDFVRRFIGSDRRTVHIDGDAVRDGEGRIVGFLPDAAGAAGNASS</sequence>
<evidence type="ECO:0000256" key="3">
    <source>
        <dbReference type="ARBA" id="ARBA00022741"/>
    </source>
</evidence>
<comment type="similarity">
    <text evidence="1">Belongs to the ABC transporter superfamily.</text>
</comment>
<dbReference type="PANTHER" id="PTHR43117">
    <property type="entry name" value="OSMOPROTECTANT IMPORT ATP-BINDING PROTEIN OSMV"/>
    <property type="match status" value="1"/>
</dbReference>
<evidence type="ECO:0000259" key="6">
    <source>
        <dbReference type="PROSITE" id="PS50893"/>
    </source>
</evidence>
<dbReference type="HOGENOM" id="CLU_000604_1_22_11"/>
<keyword evidence="3" id="KW-0547">Nucleotide-binding</keyword>
<dbReference type="PROSITE" id="PS50893">
    <property type="entry name" value="ABC_TRANSPORTER_2"/>
    <property type="match status" value="1"/>
</dbReference>
<evidence type="ECO:0000256" key="2">
    <source>
        <dbReference type="ARBA" id="ARBA00022448"/>
    </source>
</evidence>
<dbReference type="GO" id="GO:0005524">
    <property type="term" value="F:ATP binding"/>
    <property type="evidence" value="ECO:0007669"/>
    <property type="project" value="UniProtKB-KW"/>
</dbReference>
<dbReference type="KEGG" id="cmd:B841_08480"/>
<dbReference type="EMBL" id="CP003924">
    <property type="protein sequence ID" value="AGS35169.1"/>
    <property type="molecule type" value="Genomic_DNA"/>
</dbReference>
<evidence type="ECO:0000256" key="5">
    <source>
        <dbReference type="ARBA" id="ARBA00066388"/>
    </source>
</evidence>
<protein>
    <recommendedName>
        <fullName evidence="5">ABC-type quaternary amine transporter</fullName>
        <ecNumber evidence="5">7.6.2.9</ecNumber>
    </recommendedName>
</protein>
<dbReference type="SMART" id="SM00382">
    <property type="entry name" value="AAA"/>
    <property type="match status" value="1"/>
</dbReference>
<dbReference type="PATRIC" id="fig|1224163.3.peg.1704"/>
<dbReference type="InterPro" id="IPR017871">
    <property type="entry name" value="ABC_transporter-like_CS"/>
</dbReference>
<keyword evidence="4 7" id="KW-0067">ATP-binding</keyword>
<dbReference type="Gene3D" id="3.40.50.300">
    <property type="entry name" value="P-loop containing nucleotide triphosphate hydrolases"/>
    <property type="match status" value="1"/>
</dbReference>
<feature type="domain" description="ABC transporter" evidence="6">
    <location>
        <begin position="2"/>
        <end position="235"/>
    </location>
</feature>
<reference evidence="7 8" key="1">
    <citation type="submission" date="2012-11" db="EMBL/GenBank/DDBJ databases">
        <title>The complete genome sequence of Corynebacterium maris Coryn-1 (=DSM 45190).</title>
        <authorList>
            <person name="Schaffert L."/>
            <person name="Albersmeier A."/>
            <person name="Kalinowski J."/>
            <person name="Ruckert C."/>
        </authorList>
    </citation>
    <scope>NUCLEOTIDE SEQUENCE [LARGE SCALE GENOMIC DNA]</scope>
    <source>
        <strain evidence="8">Coryn-1</strain>
    </source>
</reference>
<dbReference type="InterPro" id="IPR003439">
    <property type="entry name" value="ABC_transporter-like_ATP-bd"/>
</dbReference>
<dbReference type="FunFam" id="3.40.50.300:FF:000425">
    <property type="entry name" value="Probable ABC transporter, ATP-binding subunit"/>
    <property type="match status" value="1"/>
</dbReference>
<dbReference type="SUPFAM" id="SSF52540">
    <property type="entry name" value="P-loop containing nucleoside triphosphate hydrolases"/>
    <property type="match status" value="1"/>
</dbReference>